<keyword evidence="2" id="KW-1185">Reference proteome</keyword>
<reference evidence="1 2" key="1">
    <citation type="submission" date="2007-08" db="EMBL/GenBank/DDBJ databases">
        <title>Complete sequence of Roseiflexus castenholzii DSM 13941.</title>
        <authorList>
            <consortium name="US DOE Joint Genome Institute"/>
            <person name="Copeland A."/>
            <person name="Lucas S."/>
            <person name="Lapidus A."/>
            <person name="Barry K."/>
            <person name="Glavina del Rio T."/>
            <person name="Dalin E."/>
            <person name="Tice H."/>
            <person name="Pitluck S."/>
            <person name="Thompson L.S."/>
            <person name="Brettin T."/>
            <person name="Bruce D."/>
            <person name="Detter J.C."/>
            <person name="Han C."/>
            <person name="Tapia R."/>
            <person name="Schmutz J."/>
            <person name="Larimer F."/>
            <person name="Land M."/>
            <person name="Hauser L."/>
            <person name="Kyrpides N."/>
            <person name="Mikhailova N."/>
            <person name="Bryant D.A."/>
            <person name="Hanada S."/>
            <person name="Tsukatani Y."/>
            <person name="Richardson P."/>
        </authorList>
    </citation>
    <scope>NUCLEOTIDE SEQUENCE [LARGE SCALE GENOMIC DNA]</scope>
    <source>
        <strain evidence="2">DSM 13941 / HLO8</strain>
    </source>
</reference>
<dbReference type="InterPro" id="IPR001451">
    <property type="entry name" value="Hexapep"/>
</dbReference>
<dbReference type="KEGG" id="rca:Rcas_3543"/>
<dbReference type="STRING" id="383372.Rcas_3543"/>
<evidence type="ECO:0000313" key="2">
    <source>
        <dbReference type="Proteomes" id="UP000000263"/>
    </source>
</evidence>
<dbReference type="Gene3D" id="2.160.10.10">
    <property type="entry name" value="Hexapeptide repeat proteins"/>
    <property type="match status" value="1"/>
</dbReference>
<dbReference type="AlphaFoldDB" id="A7NPU6"/>
<accession>A7NPU6</accession>
<name>A7NPU6_ROSCS</name>
<dbReference type="InterPro" id="IPR050179">
    <property type="entry name" value="Trans_hexapeptide_repeat"/>
</dbReference>
<gene>
    <name evidence="1" type="ordered locus">Rcas_3543</name>
</gene>
<dbReference type="InterPro" id="IPR011004">
    <property type="entry name" value="Trimer_LpxA-like_sf"/>
</dbReference>
<protein>
    <submittedName>
        <fullName evidence="1">Transferase hexapeptide repeat containing protein</fullName>
    </submittedName>
</protein>
<evidence type="ECO:0000313" key="1">
    <source>
        <dbReference type="EMBL" id="ABU59592.1"/>
    </source>
</evidence>
<dbReference type="GO" id="GO:0016740">
    <property type="term" value="F:transferase activity"/>
    <property type="evidence" value="ECO:0007669"/>
    <property type="project" value="UniProtKB-KW"/>
</dbReference>
<dbReference type="OrthoDB" id="9801697at2"/>
<dbReference type="RefSeq" id="WP_012122015.1">
    <property type="nucleotide sequence ID" value="NC_009767.1"/>
</dbReference>
<dbReference type="CDD" id="cd04647">
    <property type="entry name" value="LbH_MAT_like"/>
    <property type="match status" value="1"/>
</dbReference>
<dbReference type="PANTHER" id="PTHR43300:SF6">
    <property type="entry name" value="ACETYLTRANSFERASE YVOF-RELATED"/>
    <property type="match status" value="1"/>
</dbReference>
<dbReference type="eggNOG" id="COG0110">
    <property type="taxonomic scope" value="Bacteria"/>
</dbReference>
<dbReference type="SUPFAM" id="SSF51161">
    <property type="entry name" value="Trimeric LpxA-like enzymes"/>
    <property type="match status" value="1"/>
</dbReference>
<proteinExistence type="predicted"/>
<dbReference type="PANTHER" id="PTHR43300">
    <property type="entry name" value="ACETYLTRANSFERASE"/>
    <property type="match status" value="1"/>
</dbReference>
<keyword evidence="1" id="KW-0808">Transferase</keyword>
<dbReference type="HOGENOM" id="CLU_051638_16_0_0"/>
<dbReference type="EMBL" id="CP000804">
    <property type="protein sequence ID" value="ABU59592.1"/>
    <property type="molecule type" value="Genomic_DNA"/>
</dbReference>
<dbReference type="Pfam" id="PF00132">
    <property type="entry name" value="Hexapep"/>
    <property type="match status" value="1"/>
</dbReference>
<sequence length="207" mass="22430">MDETLRNVAHRSAPSQVQRLAPVAGINAPPLSTDGPDGLGTSATRKSRLQIARSPGPHNALWYFPQVTGGYLRVARNAVVIQIARYTPSLALKNVLYRLIGVRVGRYASVGLMVMFDIFFPQDITLGNNCIIGYHSTVLCHEFTRHEWRRGPVWIGHDVTIGANTTILPGVVIGDGATVSAMSLVNRDIPPGAFVGGVPVRRLRLDG</sequence>
<dbReference type="Proteomes" id="UP000000263">
    <property type="component" value="Chromosome"/>
</dbReference>
<organism evidence="1 2">
    <name type="scientific">Roseiflexus castenholzii (strain DSM 13941 / HLO8)</name>
    <dbReference type="NCBI Taxonomy" id="383372"/>
    <lineage>
        <taxon>Bacteria</taxon>
        <taxon>Bacillati</taxon>
        <taxon>Chloroflexota</taxon>
        <taxon>Chloroflexia</taxon>
        <taxon>Chloroflexales</taxon>
        <taxon>Roseiflexineae</taxon>
        <taxon>Roseiflexaceae</taxon>
        <taxon>Roseiflexus</taxon>
    </lineage>
</organism>